<evidence type="ECO:0000313" key="5">
    <source>
        <dbReference type="EMBL" id="SOB59515.1"/>
    </source>
</evidence>
<dbReference type="InterPro" id="IPR043128">
    <property type="entry name" value="Rev_trsase/Diguanyl_cyclase"/>
</dbReference>
<dbReference type="InterPro" id="IPR050469">
    <property type="entry name" value="Diguanylate_Cyclase"/>
</dbReference>
<dbReference type="AlphaFoldDB" id="A0A2C8FA45"/>
<dbReference type="InterPro" id="IPR029787">
    <property type="entry name" value="Nucleotide_cyclase"/>
</dbReference>
<dbReference type="GO" id="GO:1902201">
    <property type="term" value="P:negative regulation of bacterial-type flagellum-dependent cell motility"/>
    <property type="evidence" value="ECO:0007669"/>
    <property type="project" value="TreeGrafter"/>
</dbReference>
<gene>
    <name evidence="5" type="ORF">DPRO_2606</name>
</gene>
<reference evidence="6" key="1">
    <citation type="submission" date="2017-09" db="EMBL/GenBank/DDBJ databases">
        <authorList>
            <person name="Regsiter A."/>
            <person name="William W."/>
        </authorList>
    </citation>
    <scope>NUCLEOTIDE SEQUENCE [LARGE SCALE GENOMIC DNA]</scope>
    <source>
        <strain evidence="6">500-1</strain>
    </source>
</reference>
<protein>
    <recommendedName>
        <fullName evidence="1">diguanylate cyclase</fullName>
        <ecNumber evidence="1">2.7.7.65</ecNumber>
    </recommendedName>
</protein>
<evidence type="ECO:0000313" key="6">
    <source>
        <dbReference type="Proteomes" id="UP000219215"/>
    </source>
</evidence>
<keyword evidence="3" id="KW-0812">Transmembrane</keyword>
<proteinExistence type="predicted"/>
<dbReference type="NCBIfam" id="TIGR00254">
    <property type="entry name" value="GGDEF"/>
    <property type="match status" value="1"/>
</dbReference>
<feature type="domain" description="GGDEF" evidence="4">
    <location>
        <begin position="135"/>
        <end position="272"/>
    </location>
</feature>
<evidence type="ECO:0000256" key="3">
    <source>
        <dbReference type="SAM" id="Phobius"/>
    </source>
</evidence>
<evidence type="ECO:0000259" key="4">
    <source>
        <dbReference type="PROSITE" id="PS50887"/>
    </source>
</evidence>
<comment type="catalytic activity">
    <reaction evidence="2">
        <text>2 GTP = 3',3'-c-di-GMP + 2 diphosphate</text>
        <dbReference type="Rhea" id="RHEA:24898"/>
        <dbReference type="ChEBI" id="CHEBI:33019"/>
        <dbReference type="ChEBI" id="CHEBI:37565"/>
        <dbReference type="ChEBI" id="CHEBI:58805"/>
        <dbReference type="EC" id="2.7.7.65"/>
    </reaction>
</comment>
<organism evidence="5 6">
    <name type="scientific">Pseudodesulfovibrio profundus</name>
    <dbReference type="NCBI Taxonomy" id="57320"/>
    <lineage>
        <taxon>Bacteria</taxon>
        <taxon>Pseudomonadati</taxon>
        <taxon>Thermodesulfobacteriota</taxon>
        <taxon>Desulfovibrionia</taxon>
        <taxon>Desulfovibrionales</taxon>
        <taxon>Desulfovibrionaceae</taxon>
    </lineage>
</organism>
<dbReference type="PROSITE" id="PS50887">
    <property type="entry name" value="GGDEF"/>
    <property type="match status" value="1"/>
</dbReference>
<dbReference type="Gene3D" id="3.30.70.270">
    <property type="match status" value="1"/>
</dbReference>
<keyword evidence="6" id="KW-1185">Reference proteome</keyword>
<evidence type="ECO:0000256" key="1">
    <source>
        <dbReference type="ARBA" id="ARBA00012528"/>
    </source>
</evidence>
<dbReference type="FunFam" id="3.30.70.270:FF:000001">
    <property type="entry name" value="Diguanylate cyclase domain protein"/>
    <property type="match status" value="1"/>
</dbReference>
<dbReference type="Pfam" id="PF00990">
    <property type="entry name" value="GGDEF"/>
    <property type="match status" value="1"/>
</dbReference>
<dbReference type="RefSeq" id="WP_097012375.1">
    <property type="nucleotide sequence ID" value="NZ_LT907975.1"/>
</dbReference>
<keyword evidence="3" id="KW-1133">Transmembrane helix</keyword>
<name>A0A2C8FA45_9BACT</name>
<feature type="transmembrane region" description="Helical" evidence="3">
    <location>
        <begin position="67"/>
        <end position="86"/>
    </location>
</feature>
<dbReference type="GO" id="GO:0005886">
    <property type="term" value="C:plasma membrane"/>
    <property type="evidence" value="ECO:0007669"/>
    <property type="project" value="TreeGrafter"/>
</dbReference>
<keyword evidence="3" id="KW-0472">Membrane</keyword>
<dbReference type="Proteomes" id="UP000219215">
    <property type="component" value="Chromosome DPRO"/>
</dbReference>
<dbReference type="InterPro" id="IPR000160">
    <property type="entry name" value="GGDEF_dom"/>
</dbReference>
<sequence>MKKLSTPRPFRIWLLFAIQVVMVMTVFLCGVCAGLSLIDGRSEPILMSAAIFDISTIKSAMDANRTMVFSFVAAWTSVIVATFIFLTQRLTRQLKAATDVLVETSVNDPLTGLANRRYFFERLEQEVDRAVRYKTNLSLIMIDIDNFRKINDELGAQYGDLALTEVSRLLAANIRTSDIIARYGGEEFAILIPALDVNKAAMAAEKLRNVVEVNDLTMEGPRLKVTISAGVADLESIENTDGPVREHLIRSAEDAMYKAKSLGRNCVVAHKRIVEKQLPLL</sequence>
<accession>A0A2C8FA45</accession>
<dbReference type="SUPFAM" id="SSF55073">
    <property type="entry name" value="Nucleotide cyclase"/>
    <property type="match status" value="1"/>
</dbReference>
<dbReference type="EMBL" id="LT907975">
    <property type="protein sequence ID" value="SOB59515.1"/>
    <property type="molecule type" value="Genomic_DNA"/>
</dbReference>
<dbReference type="GO" id="GO:0043709">
    <property type="term" value="P:cell adhesion involved in single-species biofilm formation"/>
    <property type="evidence" value="ECO:0007669"/>
    <property type="project" value="TreeGrafter"/>
</dbReference>
<dbReference type="GO" id="GO:0052621">
    <property type="term" value="F:diguanylate cyclase activity"/>
    <property type="evidence" value="ECO:0007669"/>
    <property type="project" value="UniProtKB-EC"/>
</dbReference>
<dbReference type="KEGG" id="pprf:DPRO_2606"/>
<dbReference type="PANTHER" id="PTHR45138:SF9">
    <property type="entry name" value="DIGUANYLATE CYCLASE DGCM-RELATED"/>
    <property type="match status" value="1"/>
</dbReference>
<dbReference type="PANTHER" id="PTHR45138">
    <property type="entry name" value="REGULATORY COMPONENTS OF SENSORY TRANSDUCTION SYSTEM"/>
    <property type="match status" value="1"/>
</dbReference>
<dbReference type="CDD" id="cd01949">
    <property type="entry name" value="GGDEF"/>
    <property type="match status" value="1"/>
</dbReference>
<dbReference type="EC" id="2.7.7.65" evidence="1"/>
<dbReference type="OrthoDB" id="9783076at2"/>
<feature type="transmembrane region" description="Helical" evidence="3">
    <location>
        <begin position="12"/>
        <end position="38"/>
    </location>
</feature>
<dbReference type="SMART" id="SM00267">
    <property type="entry name" value="GGDEF"/>
    <property type="match status" value="1"/>
</dbReference>
<evidence type="ECO:0000256" key="2">
    <source>
        <dbReference type="ARBA" id="ARBA00034247"/>
    </source>
</evidence>